<comment type="caution">
    <text evidence="1">The sequence shown here is derived from an EMBL/GenBank/DDBJ whole genome shotgun (WGS) entry which is preliminary data.</text>
</comment>
<accession>A0AAV2YHE7</accession>
<protein>
    <submittedName>
        <fullName evidence="1">Uncharacterized protein</fullName>
    </submittedName>
</protein>
<dbReference type="AlphaFoldDB" id="A0AAV2YHE7"/>
<dbReference type="EMBL" id="DAKRPA010000318">
    <property type="protein sequence ID" value="DAZ93415.1"/>
    <property type="molecule type" value="Genomic_DNA"/>
</dbReference>
<proteinExistence type="predicted"/>
<dbReference type="Proteomes" id="UP001146120">
    <property type="component" value="Unassembled WGS sequence"/>
</dbReference>
<keyword evidence="2" id="KW-1185">Reference proteome</keyword>
<organism evidence="1 2">
    <name type="scientific">Lagenidium giganteum</name>
    <dbReference type="NCBI Taxonomy" id="4803"/>
    <lineage>
        <taxon>Eukaryota</taxon>
        <taxon>Sar</taxon>
        <taxon>Stramenopiles</taxon>
        <taxon>Oomycota</taxon>
        <taxon>Peronosporomycetes</taxon>
        <taxon>Pythiales</taxon>
        <taxon>Pythiaceae</taxon>
    </lineage>
</organism>
<sequence length="403" mass="47358">MAVRPMMPLPMAMLASLKTSTKGDGDTENRQPFQLPNVTLRKVTPKPIFENFDGKAFLIKPPTQMMRFVDSLRYHKPTEDERRQYNVCSSKERLFLHILNDILVLCGARKGFRFNSKDINRLRTCAEELELRYQRVDTMFRSLPLPVSQYRFGPEIMQIEDDEALLNLMRELKGDPPPADEHSESELIRLEAYRFQWLARKYIEQYDWLRREVMMIRKRLYDFLESSEDEDLLSDLNEPVESEFEAKANCPFPEFLHVLIQKYHREERESETAWTPSCSEPPVESIAKFSIYLAGLIYERIRLTQVELHSMSILLQIMKISSKRVDHRIELVDDEHVVGSKRSMLTCRALRLLLFEFLSTVRELRLIPGQKHLLAPPRHKRVRHTKSLSITSNHPVQQLSATK</sequence>
<reference evidence="1" key="1">
    <citation type="submission" date="2022-11" db="EMBL/GenBank/DDBJ databases">
        <authorList>
            <person name="Morgan W.R."/>
            <person name="Tartar A."/>
        </authorList>
    </citation>
    <scope>NUCLEOTIDE SEQUENCE</scope>
    <source>
        <strain evidence="1">ARSEF 373</strain>
    </source>
</reference>
<name>A0AAV2YHE7_9STRA</name>
<evidence type="ECO:0000313" key="1">
    <source>
        <dbReference type="EMBL" id="DAZ93415.1"/>
    </source>
</evidence>
<evidence type="ECO:0000313" key="2">
    <source>
        <dbReference type="Proteomes" id="UP001146120"/>
    </source>
</evidence>
<reference evidence="1" key="2">
    <citation type="journal article" date="2023" name="Microbiol Resour">
        <title>Decontamination and Annotation of the Draft Genome Sequence of the Oomycete Lagenidium giganteum ARSEF 373.</title>
        <authorList>
            <person name="Morgan W.R."/>
            <person name="Tartar A."/>
        </authorList>
    </citation>
    <scope>NUCLEOTIDE SEQUENCE</scope>
    <source>
        <strain evidence="1">ARSEF 373</strain>
    </source>
</reference>
<gene>
    <name evidence="1" type="ORF">N0F65_011735</name>
</gene>